<dbReference type="PANTHER" id="PTHR34618:SF4">
    <property type="entry name" value="CAS1"/>
    <property type="match status" value="1"/>
</dbReference>
<dbReference type="Pfam" id="PF11327">
    <property type="entry name" value="Egh16-like"/>
    <property type="match status" value="1"/>
</dbReference>
<evidence type="ECO:0000256" key="1">
    <source>
        <dbReference type="SAM" id="SignalP"/>
    </source>
</evidence>
<keyword evidence="1" id="KW-0732">Signal</keyword>
<evidence type="ECO:0000313" key="3">
    <source>
        <dbReference type="Proteomes" id="UP001218188"/>
    </source>
</evidence>
<protein>
    <submittedName>
        <fullName evidence="2">Uncharacterized protein</fullName>
    </submittedName>
</protein>
<proteinExistence type="predicted"/>
<sequence>MFFKTFIVFAAVSSSALLNVQAHGTITGVTGANGVQAAGFGIIASTPRDGSTRKPFEQDTSVIRDNEIASGKTGVCGRTAAGGNNDVATQLAAASQAGLPTAAADGSVTMTLHQVNGDGAGPYTCDVSGDGGNTFQAATVTQQVPGTKGRSKAKATDFALTAQLPAGMACTAGPNGDACLLRCRNPANAGPFGSCVAVAQDGAAAAGNATAAAAGTVAGNATAGAPATGATEGTAATGATAGTNATGAATEATGASTDATAGAAATGTTAGTAATGASTDTTAGAAGVGATAGTAAAGAKGGLAGLLSGLVGAGKAARDAPAKRYISSRVAGKRSGYWLDNQ</sequence>
<dbReference type="PANTHER" id="PTHR34618">
    <property type="entry name" value="SURFACE PROTEIN MAS1, PUTATIVE-RELATED"/>
    <property type="match status" value="1"/>
</dbReference>
<organism evidence="2 3">
    <name type="scientific">Mycena alexandri</name>
    <dbReference type="NCBI Taxonomy" id="1745969"/>
    <lineage>
        <taxon>Eukaryota</taxon>
        <taxon>Fungi</taxon>
        <taxon>Dikarya</taxon>
        <taxon>Basidiomycota</taxon>
        <taxon>Agaricomycotina</taxon>
        <taxon>Agaricomycetes</taxon>
        <taxon>Agaricomycetidae</taxon>
        <taxon>Agaricales</taxon>
        <taxon>Marasmiineae</taxon>
        <taxon>Mycenaceae</taxon>
        <taxon>Mycena</taxon>
    </lineage>
</organism>
<dbReference type="Proteomes" id="UP001218188">
    <property type="component" value="Unassembled WGS sequence"/>
</dbReference>
<feature type="signal peptide" evidence="1">
    <location>
        <begin position="1"/>
        <end position="22"/>
    </location>
</feature>
<feature type="chain" id="PRO_5042030682" evidence="1">
    <location>
        <begin position="23"/>
        <end position="342"/>
    </location>
</feature>
<dbReference type="InterPro" id="IPR021476">
    <property type="entry name" value="Egh16-like"/>
</dbReference>
<gene>
    <name evidence="2" type="ORF">C8F04DRAFT_1095433</name>
</gene>
<evidence type="ECO:0000313" key="2">
    <source>
        <dbReference type="EMBL" id="KAJ7036413.1"/>
    </source>
</evidence>
<comment type="caution">
    <text evidence="2">The sequence shown here is derived from an EMBL/GenBank/DDBJ whole genome shotgun (WGS) entry which is preliminary data.</text>
</comment>
<accession>A0AAD6X2E4</accession>
<dbReference type="EMBL" id="JARJCM010000043">
    <property type="protein sequence ID" value="KAJ7036413.1"/>
    <property type="molecule type" value="Genomic_DNA"/>
</dbReference>
<reference evidence="2" key="1">
    <citation type="submission" date="2023-03" db="EMBL/GenBank/DDBJ databases">
        <title>Massive genome expansion in bonnet fungi (Mycena s.s.) driven by repeated elements and novel gene families across ecological guilds.</title>
        <authorList>
            <consortium name="Lawrence Berkeley National Laboratory"/>
            <person name="Harder C.B."/>
            <person name="Miyauchi S."/>
            <person name="Viragh M."/>
            <person name="Kuo A."/>
            <person name="Thoen E."/>
            <person name="Andreopoulos B."/>
            <person name="Lu D."/>
            <person name="Skrede I."/>
            <person name="Drula E."/>
            <person name="Henrissat B."/>
            <person name="Morin E."/>
            <person name="Kohler A."/>
            <person name="Barry K."/>
            <person name="LaButti K."/>
            <person name="Morin E."/>
            <person name="Salamov A."/>
            <person name="Lipzen A."/>
            <person name="Mereny Z."/>
            <person name="Hegedus B."/>
            <person name="Baldrian P."/>
            <person name="Stursova M."/>
            <person name="Weitz H."/>
            <person name="Taylor A."/>
            <person name="Grigoriev I.V."/>
            <person name="Nagy L.G."/>
            <person name="Martin F."/>
            <person name="Kauserud H."/>
        </authorList>
    </citation>
    <scope>NUCLEOTIDE SEQUENCE</scope>
    <source>
        <strain evidence="2">CBHHK200</strain>
    </source>
</reference>
<name>A0AAD6X2E4_9AGAR</name>
<dbReference type="AlphaFoldDB" id="A0AAD6X2E4"/>
<keyword evidence="3" id="KW-1185">Reference proteome</keyword>